<keyword evidence="3 6" id="KW-0694">RNA-binding</keyword>
<dbReference type="Gene3D" id="1.10.940.10">
    <property type="entry name" value="NusB-like"/>
    <property type="match status" value="1"/>
</dbReference>
<name>A0A4R8DTD1_9BACT</name>
<evidence type="ECO:0000259" key="7">
    <source>
        <dbReference type="Pfam" id="PF01029"/>
    </source>
</evidence>
<evidence type="ECO:0000256" key="4">
    <source>
        <dbReference type="ARBA" id="ARBA00023015"/>
    </source>
</evidence>
<dbReference type="InterPro" id="IPR011605">
    <property type="entry name" value="NusB_fam"/>
</dbReference>
<dbReference type="RefSeq" id="WP_133993463.1">
    <property type="nucleotide sequence ID" value="NZ_SODV01000001.1"/>
</dbReference>
<keyword evidence="9" id="KW-1185">Reference proteome</keyword>
<dbReference type="GO" id="GO:0005829">
    <property type="term" value="C:cytosol"/>
    <property type="evidence" value="ECO:0007669"/>
    <property type="project" value="TreeGrafter"/>
</dbReference>
<dbReference type="GO" id="GO:0031564">
    <property type="term" value="P:transcription antitermination"/>
    <property type="evidence" value="ECO:0007669"/>
    <property type="project" value="UniProtKB-KW"/>
</dbReference>
<dbReference type="NCBIfam" id="TIGR01951">
    <property type="entry name" value="nusB"/>
    <property type="match status" value="1"/>
</dbReference>
<dbReference type="Proteomes" id="UP000294498">
    <property type="component" value="Unassembled WGS sequence"/>
</dbReference>
<keyword evidence="5 6" id="KW-0804">Transcription</keyword>
<evidence type="ECO:0000256" key="3">
    <source>
        <dbReference type="ARBA" id="ARBA00022884"/>
    </source>
</evidence>
<dbReference type="PANTHER" id="PTHR11078">
    <property type="entry name" value="N UTILIZATION SUBSTANCE PROTEIN B-RELATED"/>
    <property type="match status" value="1"/>
</dbReference>
<dbReference type="HAMAP" id="MF_00073">
    <property type="entry name" value="NusB"/>
    <property type="match status" value="1"/>
</dbReference>
<organism evidence="8 9">
    <name type="scientific">Dinghuibacter silviterrae</name>
    <dbReference type="NCBI Taxonomy" id="1539049"/>
    <lineage>
        <taxon>Bacteria</taxon>
        <taxon>Pseudomonadati</taxon>
        <taxon>Bacteroidota</taxon>
        <taxon>Chitinophagia</taxon>
        <taxon>Chitinophagales</taxon>
        <taxon>Chitinophagaceae</taxon>
        <taxon>Dinghuibacter</taxon>
    </lineage>
</organism>
<dbReference type="EMBL" id="SODV01000001">
    <property type="protein sequence ID" value="TDX01156.1"/>
    <property type="molecule type" value="Genomic_DNA"/>
</dbReference>
<dbReference type="InterPro" id="IPR006027">
    <property type="entry name" value="NusB_RsmB_TIM44"/>
</dbReference>
<evidence type="ECO:0000256" key="5">
    <source>
        <dbReference type="ARBA" id="ARBA00023163"/>
    </source>
</evidence>
<dbReference type="PANTHER" id="PTHR11078:SF3">
    <property type="entry name" value="ANTITERMINATION NUSB DOMAIN-CONTAINING PROTEIN"/>
    <property type="match status" value="1"/>
</dbReference>
<gene>
    <name evidence="6" type="primary">nusB</name>
    <name evidence="8" type="ORF">EDB95_2187</name>
</gene>
<sequence>MISRRNIRVKVMQTLYTIEALDHSTKPGEEVKILDTHLEQSRQLFVYLVWFLTEVARYAEIDARHRASKHLPSPEDLSVSTKIAGNTLLWAILEHGSFLQAVAKDKPQLIDSQDWVRKIYLRLVETPLYREYIRIQDRDKDAEKDILAFIFTDLMLPDDDFVSHLEEQFVHWDDDADMMNLLMLGFLQKPKAYNFQDFLGKEKGQFARELLQTVLSKETQLTELITPRLQNWDAERIAILDMILMKMGTAEFLFFETIPTKVTINEYIDLAKEYSTAQSGQFVNGILDNIHKELLTGNRIHKTSHKN</sequence>
<evidence type="ECO:0000256" key="1">
    <source>
        <dbReference type="ARBA" id="ARBA00005952"/>
    </source>
</evidence>
<evidence type="ECO:0000313" key="9">
    <source>
        <dbReference type="Proteomes" id="UP000294498"/>
    </source>
</evidence>
<comment type="similarity">
    <text evidence="1 6">Belongs to the NusB family.</text>
</comment>
<keyword evidence="2 6" id="KW-0889">Transcription antitermination</keyword>
<accession>A0A4R8DTD1</accession>
<dbReference type="OrthoDB" id="9787568at2"/>
<dbReference type="AlphaFoldDB" id="A0A4R8DTD1"/>
<reference evidence="8 9" key="1">
    <citation type="submission" date="2019-03" db="EMBL/GenBank/DDBJ databases">
        <title>Genomic Encyclopedia of Type Strains, Phase IV (KMG-IV): sequencing the most valuable type-strain genomes for metagenomic binning, comparative biology and taxonomic classification.</title>
        <authorList>
            <person name="Goeker M."/>
        </authorList>
    </citation>
    <scope>NUCLEOTIDE SEQUENCE [LARGE SCALE GENOMIC DNA]</scope>
    <source>
        <strain evidence="8 9">DSM 100059</strain>
    </source>
</reference>
<proteinExistence type="inferred from homology"/>
<protein>
    <recommendedName>
        <fullName evidence="6">Transcription antitermination protein NusB</fullName>
    </recommendedName>
    <alternativeName>
        <fullName evidence="6">Antitermination factor NusB</fullName>
    </alternativeName>
</protein>
<dbReference type="GO" id="GO:0006353">
    <property type="term" value="P:DNA-templated transcription termination"/>
    <property type="evidence" value="ECO:0007669"/>
    <property type="project" value="UniProtKB-UniRule"/>
</dbReference>
<dbReference type="InterPro" id="IPR035926">
    <property type="entry name" value="NusB-like_sf"/>
</dbReference>
<comment type="function">
    <text evidence="6">Involved in transcription antitermination. Required for transcription of ribosomal RNA (rRNA) genes. Binds specifically to the boxA antiterminator sequence of the ribosomal RNA (rrn) operons.</text>
</comment>
<evidence type="ECO:0000313" key="8">
    <source>
        <dbReference type="EMBL" id="TDX01156.1"/>
    </source>
</evidence>
<feature type="domain" description="NusB/RsmB/TIM44" evidence="7">
    <location>
        <begin position="199"/>
        <end position="292"/>
    </location>
</feature>
<dbReference type="SUPFAM" id="SSF48013">
    <property type="entry name" value="NusB-like"/>
    <property type="match status" value="1"/>
</dbReference>
<dbReference type="GO" id="GO:0003723">
    <property type="term" value="F:RNA binding"/>
    <property type="evidence" value="ECO:0007669"/>
    <property type="project" value="UniProtKB-UniRule"/>
</dbReference>
<evidence type="ECO:0000256" key="6">
    <source>
        <dbReference type="HAMAP-Rule" id="MF_00073"/>
    </source>
</evidence>
<evidence type="ECO:0000256" key="2">
    <source>
        <dbReference type="ARBA" id="ARBA00022814"/>
    </source>
</evidence>
<dbReference type="Pfam" id="PF01029">
    <property type="entry name" value="NusB"/>
    <property type="match status" value="1"/>
</dbReference>
<keyword evidence="4 6" id="KW-0805">Transcription regulation</keyword>
<comment type="caution">
    <text evidence="8">The sequence shown here is derived from an EMBL/GenBank/DDBJ whole genome shotgun (WGS) entry which is preliminary data.</text>
</comment>